<keyword evidence="21" id="KW-1185">Reference proteome</keyword>
<reference evidence="21" key="2">
    <citation type="submission" date="2013-04" db="EMBL/GenBank/DDBJ databases">
        <title>Genomic mechanisms accounting for the adaptation to parasitism in nematode-trapping fungi.</title>
        <authorList>
            <person name="Ahren D.G."/>
        </authorList>
    </citation>
    <scope>NUCLEOTIDE SEQUENCE [LARGE SCALE GENOMIC DNA]</scope>
    <source>
        <strain evidence="21">CBS 200.50</strain>
    </source>
</reference>
<keyword evidence="12 15" id="KW-1015">Disulfide bond</keyword>
<dbReference type="GO" id="GO:0005576">
    <property type="term" value="C:extracellular region"/>
    <property type="evidence" value="ECO:0007669"/>
    <property type="project" value="UniProtKB-SubCell"/>
</dbReference>
<dbReference type="GO" id="GO:0005886">
    <property type="term" value="C:plasma membrane"/>
    <property type="evidence" value="ECO:0007669"/>
    <property type="project" value="UniProtKB-SubCell"/>
</dbReference>
<dbReference type="PROSITE" id="PS52012">
    <property type="entry name" value="CFEM"/>
    <property type="match status" value="1"/>
</dbReference>
<gene>
    <name evidence="20" type="ORF">H072_156</name>
</gene>
<dbReference type="Proteomes" id="UP000015100">
    <property type="component" value="Unassembled WGS sequence"/>
</dbReference>
<dbReference type="AlphaFoldDB" id="S8AXT2"/>
<evidence type="ECO:0000259" key="19">
    <source>
        <dbReference type="PROSITE" id="PS52012"/>
    </source>
</evidence>
<dbReference type="InterPro" id="IPR008427">
    <property type="entry name" value="Extracellular_membr_CFEM_dom"/>
</dbReference>
<evidence type="ECO:0000256" key="2">
    <source>
        <dbReference type="ARBA" id="ARBA00004613"/>
    </source>
</evidence>
<dbReference type="EMBL" id="AQGS01000003">
    <property type="protein sequence ID" value="EPS45776.1"/>
    <property type="molecule type" value="Genomic_DNA"/>
</dbReference>
<evidence type="ECO:0000256" key="11">
    <source>
        <dbReference type="ARBA" id="ARBA00023136"/>
    </source>
</evidence>
<proteinExistence type="inferred from homology"/>
<evidence type="ECO:0000256" key="17">
    <source>
        <dbReference type="SAM" id="Phobius"/>
    </source>
</evidence>
<keyword evidence="4" id="KW-1003">Cell membrane</keyword>
<comment type="caution">
    <text evidence="20">The sequence shown here is derived from an EMBL/GenBank/DDBJ whole genome shotgun (WGS) entry which is preliminary data.</text>
</comment>
<dbReference type="GO" id="GO:0098552">
    <property type="term" value="C:side of membrane"/>
    <property type="evidence" value="ECO:0007669"/>
    <property type="project" value="UniProtKB-KW"/>
</dbReference>
<feature type="disulfide bond" evidence="15">
    <location>
        <begin position="50"/>
        <end position="83"/>
    </location>
</feature>
<keyword evidence="17" id="KW-1133">Transmembrane helix</keyword>
<evidence type="ECO:0000256" key="13">
    <source>
        <dbReference type="ARBA" id="ARBA00023180"/>
    </source>
</evidence>
<evidence type="ECO:0000256" key="4">
    <source>
        <dbReference type="ARBA" id="ARBA00022475"/>
    </source>
</evidence>
<keyword evidence="5" id="KW-0964">Secreted</keyword>
<evidence type="ECO:0000256" key="3">
    <source>
        <dbReference type="ARBA" id="ARBA00010031"/>
    </source>
</evidence>
<comment type="similarity">
    <text evidence="3">Belongs to the RBT5 family.</text>
</comment>
<keyword evidence="6 15" id="KW-0349">Heme</keyword>
<evidence type="ECO:0000256" key="9">
    <source>
        <dbReference type="ARBA" id="ARBA00022729"/>
    </source>
</evidence>
<evidence type="ECO:0000313" key="20">
    <source>
        <dbReference type="EMBL" id="EPS45776.1"/>
    </source>
</evidence>
<evidence type="ECO:0000256" key="6">
    <source>
        <dbReference type="ARBA" id="ARBA00022617"/>
    </source>
</evidence>
<dbReference type="OrthoDB" id="3065412at2759"/>
<feature type="signal peptide" evidence="18">
    <location>
        <begin position="1"/>
        <end position="19"/>
    </location>
</feature>
<evidence type="ECO:0000256" key="7">
    <source>
        <dbReference type="ARBA" id="ARBA00022622"/>
    </source>
</evidence>
<evidence type="ECO:0000256" key="8">
    <source>
        <dbReference type="ARBA" id="ARBA00022723"/>
    </source>
</evidence>
<name>S8AXT2_DACHA</name>
<evidence type="ECO:0000256" key="15">
    <source>
        <dbReference type="PROSITE-ProRule" id="PRU01356"/>
    </source>
</evidence>
<feature type="chain" id="PRO_5004548063" description="CFEM domain-containing protein" evidence="18">
    <location>
        <begin position="20"/>
        <end position="256"/>
    </location>
</feature>
<dbReference type="Pfam" id="PF05730">
    <property type="entry name" value="CFEM"/>
    <property type="match status" value="1"/>
</dbReference>
<keyword evidence="10 15" id="KW-0408">Iron</keyword>
<protein>
    <recommendedName>
        <fullName evidence="19">CFEM domain-containing protein</fullName>
    </recommendedName>
</protein>
<evidence type="ECO:0000256" key="1">
    <source>
        <dbReference type="ARBA" id="ARBA00004609"/>
    </source>
</evidence>
<accession>S8AXT2</accession>
<organism evidence="20 21">
    <name type="scientific">Dactylellina haptotyla (strain CBS 200.50)</name>
    <name type="common">Nematode-trapping fungus</name>
    <name type="synonym">Monacrosporium haptotylum</name>
    <dbReference type="NCBI Taxonomy" id="1284197"/>
    <lineage>
        <taxon>Eukaryota</taxon>
        <taxon>Fungi</taxon>
        <taxon>Dikarya</taxon>
        <taxon>Ascomycota</taxon>
        <taxon>Pezizomycotina</taxon>
        <taxon>Orbiliomycetes</taxon>
        <taxon>Orbiliales</taxon>
        <taxon>Orbiliaceae</taxon>
        <taxon>Dactylellina</taxon>
    </lineage>
</organism>
<evidence type="ECO:0000256" key="10">
    <source>
        <dbReference type="ARBA" id="ARBA00023004"/>
    </source>
</evidence>
<comment type="subcellular location">
    <subcellularLocation>
        <location evidence="1">Cell membrane</location>
        <topology evidence="1">Lipid-anchor</topology>
        <topology evidence="1">GPI-anchor</topology>
    </subcellularLocation>
    <subcellularLocation>
        <location evidence="2">Secreted</location>
    </subcellularLocation>
</comment>
<dbReference type="HOGENOM" id="CLU_1085943_0_0_1"/>
<feature type="disulfide bond" evidence="15">
    <location>
        <begin position="27"/>
        <end position="67"/>
    </location>
</feature>
<dbReference type="STRING" id="1284197.S8AXT2"/>
<keyword evidence="9 18" id="KW-0732">Signal</keyword>
<evidence type="ECO:0000256" key="5">
    <source>
        <dbReference type="ARBA" id="ARBA00022525"/>
    </source>
</evidence>
<feature type="disulfide bond" evidence="15">
    <location>
        <begin position="41"/>
        <end position="48"/>
    </location>
</feature>
<keyword evidence="17" id="KW-0812">Transmembrane</keyword>
<dbReference type="InterPro" id="IPR051735">
    <property type="entry name" value="CFEM_domain"/>
</dbReference>
<feature type="compositionally biased region" description="Low complexity" evidence="16">
    <location>
        <begin position="136"/>
        <end position="197"/>
    </location>
</feature>
<keyword evidence="11 17" id="KW-0472">Membrane</keyword>
<evidence type="ECO:0000256" key="16">
    <source>
        <dbReference type="SAM" id="MobiDB-lite"/>
    </source>
</evidence>
<dbReference type="SMART" id="SM00747">
    <property type="entry name" value="CFEM"/>
    <property type="match status" value="1"/>
</dbReference>
<evidence type="ECO:0000313" key="21">
    <source>
        <dbReference type="Proteomes" id="UP000015100"/>
    </source>
</evidence>
<dbReference type="GO" id="GO:0046872">
    <property type="term" value="F:metal ion binding"/>
    <property type="evidence" value="ECO:0007669"/>
    <property type="project" value="UniProtKB-UniRule"/>
</dbReference>
<feature type="domain" description="CFEM" evidence="19">
    <location>
        <begin position="1"/>
        <end position="112"/>
    </location>
</feature>
<feature type="binding site" description="axial binding residue" evidence="15">
    <location>
        <position position="45"/>
    </location>
    <ligand>
        <name>heme</name>
        <dbReference type="ChEBI" id="CHEBI:30413"/>
    </ligand>
    <ligandPart>
        <name>Fe</name>
        <dbReference type="ChEBI" id="CHEBI:18248"/>
    </ligandPart>
</feature>
<dbReference type="PANTHER" id="PTHR37928:SF2">
    <property type="entry name" value="GPI ANCHORED CFEM DOMAIN PROTEIN (AFU_ORTHOLOGUE AFUA_6G10580)"/>
    <property type="match status" value="1"/>
</dbReference>
<evidence type="ECO:0000256" key="12">
    <source>
        <dbReference type="ARBA" id="ARBA00023157"/>
    </source>
</evidence>
<feature type="disulfide bond" evidence="15">
    <location>
        <begin position="31"/>
        <end position="62"/>
    </location>
</feature>
<keyword evidence="7" id="KW-0336">GPI-anchor</keyword>
<keyword evidence="8 15" id="KW-0479">Metal-binding</keyword>
<sequence length="256" mass="26044">MKSWILAIWVGWNFGVTVAQLDALPQCALSCALSSLSGTNCNGTDFACICNASSFIDSLVPCTRNACSASEFDQTVAAAQGLCSSAGVDLRLPTTIGGPTGITTLILSDPTLPSPTSIFTSNIPAVDVPTVPSGISGFSSRDTSQTSSPRTQTTSTRSSTSIRTSTTSSTSFGTSTTSTRSSSTPSASTSPQPATGSKLGSGAIAGIAVGVGVPLLAICLFVGFRMGRQKPDVPVVPINNDPEAREWGGIGPDKAR</sequence>
<keyword evidence="13" id="KW-0325">Glycoprotein</keyword>
<evidence type="ECO:0000256" key="18">
    <source>
        <dbReference type="SAM" id="SignalP"/>
    </source>
</evidence>
<dbReference type="PANTHER" id="PTHR37928">
    <property type="entry name" value="CFEM DOMAIN PROTEIN (AFU_ORTHOLOGUE AFUA_6G14090)"/>
    <property type="match status" value="1"/>
</dbReference>
<dbReference type="eggNOG" id="ENOG502SFDE">
    <property type="taxonomic scope" value="Eukaryota"/>
</dbReference>
<reference evidence="20 21" key="1">
    <citation type="journal article" date="2013" name="PLoS Genet.">
        <title>Genomic mechanisms accounting for the adaptation to parasitism in nematode-trapping fungi.</title>
        <authorList>
            <person name="Meerupati T."/>
            <person name="Andersson K.M."/>
            <person name="Friman E."/>
            <person name="Kumar D."/>
            <person name="Tunlid A."/>
            <person name="Ahren D."/>
        </authorList>
    </citation>
    <scope>NUCLEOTIDE SEQUENCE [LARGE SCALE GENOMIC DNA]</scope>
    <source>
        <strain evidence="20 21">CBS 200.50</strain>
    </source>
</reference>
<dbReference type="OMA" id="MDIACIC"/>
<keyword evidence="14" id="KW-0449">Lipoprotein</keyword>
<evidence type="ECO:0000256" key="14">
    <source>
        <dbReference type="ARBA" id="ARBA00023288"/>
    </source>
</evidence>
<feature type="transmembrane region" description="Helical" evidence="17">
    <location>
        <begin position="199"/>
        <end position="224"/>
    </location>
</feature>
<feature type="region of interest" description="Disordered" evidence="16">
    <location>
        <begin position="134"/>
        <end position="197"/>
    </location>
</feature>